<dbReference type="AlphaFoldDB" id="A0A6M2ETD7"/>
<evidence type="ECO:0000313" key="1">
    <source>
        <dbReference type="EMBL" id="NUU86835.1"/>
    </source>
</evidence>
<reference evidence="1" key="1">
    <citation type="submission" date="2020-03" db="EMBL/GenBank/DDBJ databases">
        <authorList>
            <person name="Zhang R."/>
        </authorList>
    </citation>
    <scope>NUCLEOTIDE SEQUENCE</scope>
</reference>
<protein>
    <submittedName>
        <fullName evidence="1">Uncharacterized protein</fullName>
    </submittedName>
</protein>
<proteinExistence type="predicted"/>
<accession>A0A6M2ETD7</accession>
<name>A0A6M2ETD7_9ROSI</name>
<organism evidence="1">
    <name type="scientific">Populus davidiana</name>
    <dbReference type="NCBI Taxonomy" id="266767"/>
    <lineage>
        <taxon>Eukaryota</taxon>
        <taxon>Viridiplantae</taxon>
        <taxon>Streptophyta</taxon>
        <taxon>Embryophyta</taxon>
        <taxon>Tracheophyta</taxon>
        <taxon>Spermatophyta</taxon>
        <taxon>Magnoliopsida</taxon>
        <taxon>eudicotyledons</taxon>
        <taxon>Gunneridae</taxon>
        <taxon>Pentapetalae</taxon>
        <taxon>rosids</taxon>
        <taxon>fabids</taxon>
        <taxon>Malpighiales</taxon>
        <taxon>Salicaceae</taxon>
        <taxon>Saliceae</taxon>
        <taxon>Populus</taxon>
    </lineage>
</organism>
<sequence length="128" mass="14540">MQEMSQFTGNEHDCACNLLTLPNTFLAKHINSLCKAQDQVQCHVNLCLCKALGKSPGVATALMSQSLACPWMMPYRREMPSLQKQKPVIQWQHRHYVSGSLGSATQVKVIWLDINSKFRVTVRKRKPQ</sequence>
<dbReference type="EMBL" id="GILB01006502">
    <property type="protein sequence ID" value="NUU86835.1"/>
    <property type="molecule type" value="Transcribed_RNA"/>
</dbReference>